<evidence type="ECO:0000313" key="1">
    <source>
        <dbReference type="EMBL" id="MCD9559050.1"/>
    </source>
</evidence>
<evidence type="ECO:0000313" key="2">
    <source>
        <dbReference type="Proteomes" id="UP000823775"/>
    </source>
</evidence>
<keyword evidence="2" id="KW-1185">Reference proteome</keyword>
<organism evidence="1 2">
    <name type="scientific">Datura stramonium</name>
    <name type="common">Jimsonweed</name>
    <name type="synonym">Common thornapple</name>
    <dbReference type="NCBI Taxonomy" id="4076"/>
    <lineage>
        <taxon>Eukaryota</taxon>
        <taxon>Viridiplantae</taxon>
        <taxon>Streptophyta</taxon>
        <taxon>Embryophyta</taxon>
        <taxon>Tracheophyta</taxon>
        <taxon>Spermatophyta</taxon>
        <taxon>Magnoliopsida</taxon>
        <taxon>eudicotyledons</taxon>
        <taxon>Gunneridae</taxon>
        <taxon>Pentapetalae</taxon>
        <taxon>asterids</taxon>
        <taxon>lamiids</taxon>
        <taxon>Solanales</taxon>
        <taxon>Solanaceae</taxon>
        <taxon>Solanoideae</taxon>
        <taxon>Datureae</taxon>
        <taxon>Datura</taxon>
    </lineage>
</organism>
<comment type="caution">
    <text evidence="1">The sequence shown here is derived from an EMBL/GenBank/DDBJ whole genome shotgun (WGS) entry which is preliminary data.</text>
</comment>
<name>A0ABS8UKR9_DATST</name>
<sequence>MTAADTKSAPVIGDPALNEFPLLTINGKEHAPQNYVNTVRKIESPRIIKDSIPIKPIQVVKGVPTIRWTEAEVHRMTKFREFEEDYSNSMWNKGRVFDRAATDRHLLIRLAIK</sequence>
<protein>
    <submittedName>
        <fullName evidence="1">Uncharacterized protein</fullName>
    </submittedName>
</protein>
<dbReference type="EMBL" id="JACEIK010002092">
    <property type="protein sequence ID" value="MCD9559050.1"/>
    <property type="molecule type" value="Genomic_DNA"/>
</dbReference>
<dbReference type="Proteomes" id="UP000823775">
    <property type="component" value="Unassembled WGS sequence"/>
</dbReference>
<gene>
    <name evidence="1" type="ORF">HAX54_016779</name>
</gene>
<reference evidence="1 2" key="1">
    <citation type="journal article" date="2021" name="BMC Genomics">
        <title>Datura genome reveals duplications of psychoactive alkaloid biosynthetic genes and high mutation rate following tissue culture.</title>
        <authorList>
            <person name="Rajewski A."/>
            <person name="Carter-House D."/>
            <person name="Stajich J."/>
            <person name="Litt A."/>
        </authorList>
    </citation>
    <scope>NUCLEOTIDE SEQUENCE [LARGE SCALE GENOMIC DNA]</scope>
    <source>
        <strain evidence="1">AR-01</strain>
    </source>
</reference>
<accession>A0ABS8UKR9</accession>
<proteinExistence type="predicted"/>